<dbReference type="EMBL" id="RRCT01000001">
    <property type="protein sequence ID" value="RQW75992.1"/>
    <property type="molecule type" value="Genomic_DNA"/>
</dbReference>
<feature type="transmembrane region" description="Helical" evidence="1">
    <location>
        <begin position="59"/>
        <end position="79"/>
    </location>
</feature>
<protein>
    <submittedName>
        <fullName evidence="2">Uncharacterized protein</fullName>
    </submittedName>
</protein>
<accession>A0A3N9UU46</accession>
<gene>
    <name evidence="2" type="ORF">EBB45_00080</name>
</gene>
<keyword evidence="1" id="KW-1133">Transmembrane helix</keyword>
<proteinExistence type="predicted"/>
<keyword evidence="1" id="KW-0812">Transmembrane</keyword>
<evidence type="ECO:0000256" key="1">
    <source>
        <dbReference type="SAM" id="Phobius"/>
    </source>
</evidence>
<reference evidence="2 3" key="1">
    <citation type="journal article" date="2013" name="J. Microbiol.">
        <title>Lysinibacillus chungkukjangi sp. nov., isolated from Chungkukjang, Korean fermented soybean food.</title>
        <authorList>
            <person name="Kim S.J."/>
            <person name="Jang Y.H."/>
            <person name="Hamada M."/>
            <person name="Ahn J.H."/>
            <person name="Weon H.Y."/>
            <person name="Suzuki K."/>
            <person name="Whang K.S."/>
            <person name="Kwon S.W."/>
        </authorList>
    </citation>
    <scope>NUCLEOTIDE SEQUENCE [LARGE SCALE GENOMIC DNA]</scope>
    <source>
        <strain evidence="2 3">MCCC 1A12701</strain>
    </source>
</reference>
<feature type="transmembrane region" description="Helical" evidence="1">
    <location>
        <begin position="6"/>
        <end position="24"/>
    </location>
</feature>
<sequence>MSISFSEIILLFIFIGCPLLFPLLARKWVWFITMIIGYILYILWGVFLHFTSDITEYGTGYGIFIIPYLIGVTILGVIIQRTKGKVSNEG</sequence>
<evidence type="ECO:0000313" key="3">
    <source>
        <dbReference type="Proteomes" id="UP000274033"/>
    </source>
</evidence>
<name>A0A3N9UU46_9BACI</name>
<evidence type="ECO:0000313" key="2">
    <source>
        <dbReference type="EMBL" id="RQW75992.1"/>
    </source>
</evidence>
<comment type="caution">
    <text evidence="2">The sequence shown here is derived from an EMBL/GenBank/DDBJ whole genome shotgun (WGS) entry which is preliminary data.</text>
</comment>
<dbReference type="RefSeq" id="WP_124761387.1">
    <property type="nucleotide sequence ID" value="NZ_JAFBDY010000001.1"/>
</dbReference>
<keyword evidence="1" id="KW-0472">Membrane</keyword>
<dbReference type="AlphaFoldDB" id="A0A3N9UU46"/>
<organism evidence="2 3">
    <name type="scientific">Lysinibacillus composti</name>
    <dbReference type="NCBI Taxonomy" id="720633"/>
    <lineage>
        <taxon>Bacteria</taxon>
        <taxon>Bacillati</taxon>
        <taxon>Bacillota</taxon>
        <taxon>Bacilli</taxon>
        <taxon>Bacillales</taxon>
        <taxon>Bacillaceae</taxon>
        <taxon>Lysinibacillus</taxon>
    </lineage>
</organism>
<keyword evidence="3" id="KW-1185">Reference proteome</keyword>
<dbReference type="OrthoDB" id="2739766at2"/>
<dbReference type="Proteomes" id="UP000274033">
    <property type="component" value="Unassembled WGS sequence"/>
</dbReference>
<feature type="transmembrane region" description="Helical" evidence="1">
    <location>
        <begin position="29"/>
        <end position="47"/>
    </location>
</feature>